<dbReference type="EMBL" id="FZPD01000003">
    <property type="protein sequence ID" value="SNS93175.1"/>
    <property type="molecule type" value="Genomic_DNA"/>
</dbReference>
<dbReference type="Proteomes" id="UP000198393">
    <property type="component" value="Unassembled WGS sequence"/>
</dbReference>
<keyword evidence="3" id="KW-0203">Cytokinin biosynthesis</keyword>
<sequence length="179" mass="19811">MKRIAIFCGSKMGNDPAYESAARELTETLVKKGIEIVYGGGDVGLMGVVAETALKNGGTITGVIPDKLYEMEVAHTGITKLYRVKDMHERKALMADLSDGFIALPGGVGTLEEMTEVMTWAQIGYHNKPCAFLNTNGYYNHFIAFFDHMEKQGFLYQSLHDQAIVEEDVGELLKKLRTL</sequence>
<dbReference type="OrthoDB" id="9801098at2"/>
<dbReference type="GO" id="GO:0005829">
    <property type="term" value="C:cytosol"/>
    <property type="evidence" value="ECO:0007669"/>
    <property type="project" value="TreeGrafter"/>
</dbReference>
<dbReference type="AlphaFoldDB" id="A0A239IHY3"/>
<evidence type="ECO:0000256" key="2">
    <source>
        <dbReference type="ARBA" id="ARBA00006763"/>
    </source>
</evidence>
<evidence type="ECO:0000256" key="1">
    <source>
        <dbReference type="ARBA" id="ARBA00000274"/>
    </source>
</evidence>
<keyword evidence="3" id="KW-0378">Hydrolase</keyword>
<name>A0A239IHY3_EKHLU</name>
<evidence type="ECO:0000313" key="5">
    <source>
        <dbReference type="Proteomes" id="UP000198393"/>
    </source>
</evidence>
<dbReference type="InterPro" id="IPR005269">
    <property type="entry name" value="LOG"/>
</dbReference>
<dbReference type="Pfam" id="PF03641">
    <property type="entry name" value="Lysine_decarbox"/>
    <property type="match status" value="1"/>
</dbReference>
<proteinExistence type="inferred from homology"/>
<dbReference type="SUPFAM" id="SSF102405">
    <property type="entry name" value="MCP/YpsA-like"/>
    <property type="match status" value="1"/>
</dbReference>
<gene>
    <name evidence="4" type="ORF">SAMN05421640_1674</name>
</gene>
<accession>A0A239IHY3</accession>
<comment type="similarity">
    <text evidence="2 3">Belongs to the LOG family.</text>
</comment>
<dbReference type="GO" id="GO:0009691">
    <property type="term" value="P:cytokinin biosynthetic process"/>
    <property type="evidence" value="ECO:0007669"/>
    <property type="project" value="UniProtKB-UniRule"/>
</dbReference>
<dbReference type="NCBIfam" id="TIGR00730">
    <property type="entry name" value="Rossman fold protein, TIGR00730 family"/>
    <property type="match status" value="1"/>
</dbReference>
<comment type="catalytic activity">
    <reaction evidence="1">
        <text>AMP + H2O = D-ribose 5-phosphate + adenine</text>
        <dbReference type="Rhea" id="RHEA:20129"/>
        <dbReference type="ChEBI" id="CHEBI:15377"/>
        <dbReference type="ChEBI" id="CHEBI:16708"/>
        <dbReference type="ChEBI" id="CHEBI:78346"/>
        <dbReference type="ChEBI" id="CHEBI:456215"/>
        <dbReference type="EC" id="3.2.2.4"/>
    </reaction>
</comment>
<reference evidence="4 5" key="1">
    <citation type="submission" date="2017-06" db="EMBL/GenBank/DDBJ databases">
        <authorList>
            <person name="Kim H.J."/>
            <person name="Triplett B.A."/>
        </authorList>
    </citation>
    <scope>NUCLEOTIDE SEQUENCE [LARGE SCALE GENOMIC DNA]</scope>
    <source>
        <strain evidence="4 5">DSM 19307</strain>
    </source>
</reference>
<evidence type="ECO:0000256" key="3">
    <source>
        <dbReference type="RuleBase" id="RU363015"/>
    </source>
</evidence>
<dbReference type="RefSeq" id="WP_089356420.1">
    <property type="nucleotide sequence ID" value="NZ_FZPD01000003.1"/>
</dbReference>
<dbReference type="EC" id="3.2.2.n1" evidence="3"/>
<organism evidence="4 5">
    <name type="scientific">Ekhidna lutea</name>
    <dbReference type="NCBI Taxonomy" id="447679"/>
    <lineage>
        <taxon>Bacteria</taxon>
        <taxon>Pseudomonadati</taxon>
        <taxon>Bacteroidota</taxon>
        <taxon>Cytophagia</taxon>
        <taxon>Cytophagales</taxon>
        <taxon>Reichenbachiellaceae</taxon>
        <taxon>Ekhidna</taxon>
    </lineage>
</organism>
<keyword evidence="5" id="KW-1185">Reference proteome</keyword>
<dbReference type="InterPro" id="IPR031100">
    <property type="entry name" value="LOG_fam"/>
</dbReference>
<dbReference type="GO" id="GO:0008714">
    <property type="term" value="F:AMP nucleosidase activity"/>
    <property type="evidence" value="ECO:0007669"/>
    <property type="project" value="UniProtKB-EC"/>
</dbReference>
<protein>
    <recommendedName>
        <fullName evidence="3">Cytokinin riboside 5'-monophosphate phosphoribohydrolase</fullName>
        <ecNumber evidence="3">3.2.2.n1</ecNumber>
    </recommendedName>
</protein>
<evidence type="ECO:0000313" key="4">
    <source>
        <dbReference type="EMBL" id="SNS93175.1"/>
    </source>
</evidence>
<dbReference type="PANTHER" id="PTHR31223">
    <property type="entry name" value="LOG FAMILY PROTEIN YJL055W"/>
    <property type="match status" value="1"/>
</dbReference>
<dbReference type="PANTHER" id="PTHR31223:SF70">
    <property type="entry name" value="LOG FAMILY PROTEIN YJL055W"/>
    <property type="match status" value="1"/>
</dbReference>
<dbReference type="Gene3D" id="3.40.50.450">
    <property type="match status" value="1"/>
</dbReference>